<protein>
    <submittedName>
        <fullName evidence="1">Uncharacterized protein</fullName>
    </submittedName>
</protein>
<gene>
    <name evidence="1" type="ORF">WN55_04060</name>
</gene>
<reference evidence="1 2" key="1">
    <citation type="submission" date="2015-07" db="EMBL/GenBank/DDBJ databases">
        <title>The genome of Dufourea novaeangliae.</title>
        <authorList>
            <person name="Pan H."/>
            <person name="Kapheim K."/>
        </authorList>
    </citation>
    <scope>NUCLEOTIDE SEQUENCE [LARGE SCALE GENOMIC DNA]</scope>
    <source>
        <strain evidence="1">0120121106</strain>
        <tissue evidence="1">Whole body</tissue>
    </source>
</reference>
<dbReference type="AlphaFoldDB" id="A0A154NWZ9"/>
<keyword evidence="2" id="KW-1185">Reference proteome</keyword>
<proteinExistence type="predicted"/>
<organism evidence="1 2">
    <name type="scientific">Dufourea novaeangliae</name>
    <name type="common">Sweat bee</name>
    <dbReference type="NCBI Taxonomy" id="178035"/>
    <lineage>
        <taxon>Eukaryota</taxon>
        <taxon>Metazoa</taxon>
        <taxon>Ecdysozoa</taxon>
        <taxon>Arthropoda</taxon>
        <taxon>Hexapoda</taxon>
        <taxon>Insecta</taxon>
        <taxon>Pterygota</taxon>
        <taxon>Neoptera</taxon>
        <taxon>Endopterygota</taxon>
        <taxon>Hymenoptera</taxon>
        <taxon>Apocrita</taxon>
        <taxon>Aculeata</taxon>
        <taxon>Apoidea</taxon>
        <taxon>Anthophila</taxon>
        <taxon>Halictidae</taxon>
        <taxon>Rophitinae</taxon>
        <taxon>Dufourea</taxon>
    </lineage>
</organism>
<evidence type="ECO:0000313" key="2">
    <source>
        <dbReference type="Proteomes" id="UP000076502"/>
    </source>
</evidence>
<sequence length="66" mass="7645">MLAVVAYQSVATNIIGQSYGLGNWTVKTDDWSESASGEKLRDFFINMRQFLFVNENQYLRKYNLSD</sequence>
<accession>A0A154NWZ9</accession>
<dbReference type="EMBL" id="KQ434776">
    <property type="protein sequence ID" value="KZC04123.1"/>
    <property type="molecule type" value="Genomic_DNA"/>
</dbReference>
<dbReference type="Proteomes" id="UP000076502">
    <property type="component" value="Unassembled WGS sequence"/>
</dbReference>
<evidence type="ECO:0000313" key="1">
    <source>
        <dbReference type="EMBL" id="KZC04123.1"/>
    </source>
</evidence>
<name>A0A154NWZ9_DUFNO</name>